<keyword evidence="3" id="KW-1185">Reference proteome</keyword>
<evidence type="ECO:0000313" key="2">
    <source>
        <dbReference type="EMBL" id="KAJ4448083.1"/>
    </source>
</evidence>
<name>A0ABQ8TQF5_PERAM</name>
<sequence length="312" mass="36060">MTTTPERWRVERGQQPARGEEGCHTPTEELQALQLKPEEEKPMAKTDNTALIANRTGERKFFLLRDKFVTPDDTISSQRKAFSSKLACINRAMEICIVITFEYLMMLYRRKCSYIFFINFQSSSTQNQGRVSSQSRLMVIVNSTELYHRTPVVEGGNKRCFRFSTVNPKVPMIKDKKEKALGKIVNEYQQELGKSTSEKQLKKKVQNMKAEVKKKTDKTATGNKKIVLKPWEKELLDLLTSNQNPVFSKIPDEANCCYAFKFQATSVIASVRSIMSYRYTNAERTVVLRLPVRPSDYSTTLRLEIFLRIFDF</sequence>
<reference evidence="2 3" key="1">
    <citation type="journal article" date="2022" name="Allergy">
        <title>Genome assembly and annotation of Periplaneta americana reveal a comprehensive cockroach allergen profile.</title>
        <authorList>
            <person name="Wang L."/>
            <person name="Xiong Q."/>
            <person name="Saelim N."/>
            <person name="Wang L."/>
            <person name="Nong W."/>
            <person name="Wan A.T."/>
            <person name="Shi M."/>
            <person name="Liu X."/>
            <person name="Cao Q."/>
            <person name="Hui J.H.L."/>
            <person name="Sookrung N."/>
            <person name="Leung T.F."/>
            <person name="Tungtrongchitr A."/>
            <person name="Tsui S.K.W."/>
        </authorList>
    </citation>
    <scope>NUCLEOTIDE SEQUENCE [LARGE SCALE GENOMIC DNA]</scope>
    <source>
        <strain evidence="2">PWHHKU_190912</strain>
    </source>
</reference>
<feature type="region of interest" description="Disordered" evidence="1">
    <location>
        <begin position="1"/>
        <end position="26"/>
    </location>
</feature>
<dbReference type="Proteomes" id="UP001148838">
    <property type="component" value="Unassembled WGS sequence"/>
</dbReference>
<evidence type="ECO:0000313" key="3">
    <source>
        <dbReference type="Proteomes" id="UP001148838"/>
    </source>
</evidence>
<proteinExistence type="predicted"/>
<gene>
    <name evidence="2" type="ORF">ANN_10095</name>
</gene>
<comment type="caution">
    <text evidence="2">The sequence shown here is derived from an EMBL/GenBank/DDBJ whole genome shotgun (WGS) entry which is preliminary data.</text>
</comment>
<accession>A0ABQ8TQF5</accession>
<dbReference type="EMBL" id="JAJSOF020000005">
    <property type="protein sequence ID" value="KAJ4448083.1"/>
    <property type="molecule type" value="Genomic_DNA"/>
</dbReference>
<protein>
    <submittedName>
        <fullName evidence="2">Uncharacterized protein</fullName>
    </submittedName>
</protein>
<evidence type="ECO:0000256" key="1">
    <source>
        <dbReference type="SAM" id="MobiDB-lite"/>
    </source>
</evidence>
<organism evidence="2 3">
    <name type="scientific">Periplaneta americana</name>
    <name type="common">American cockroach</name>
    <name type="synonym">Blatta americana</name>
    <dbReference type="NCBI Taxonomy" id="6978"/>
    <lineage>
        <taxon>Eukaryota</taxon>
        <taxon>Metazoa</taxon>
        <taxon>Ecdysozoa</taxon>
        <taxon>Arthropoda</taxon>
        <taxon>Hexapoda</taxon>
        <taxon>Insecta</taxon>
        <taxon>Pterygota</taxon>
        <taxon>Neoptera</taxon>
        <taxon>Polyneoptera</taxon>
        <taxon>Dictyoptera</taxon>
        <taxon>Blattodea</taxon>
        <taxon>Blattoidea</taxon>
        <taxon>Blattidae</taxon>
        <taxon>Blattinae</taxon>
        <taxon>Periplaneta</taxon>
    </lineage>
</organism>